<dbReference type="InterPro" id="IPR036271">
    <property type="entry name" value="Tet_transcr_reg_TetR-rel_C_sf"/>
</dbReference>
<dbReference type="GO" id="GO:0000976">
    <property type="term" value="F:transcription cis-regulatory region binding"/>
    <property type="evidence" value="ECO:0007669"/>
    <property type="project" value="TreeGrafter"/>
</dbReference>
<dbReference type="PANTHER" id="PTHR30055:SF148">
    <property type="entry name" value="TETR-FAMILY TRANSCRIPTIONAL REGULATOR"/>
    <property type="match status" value="1"/>
</dbReference>
<dbReference type="SUPFAM" id="SSF48498">
    <property type="entry name" value="Tetracyclin repressor-like, C-terminal domain"/>
    <property type="match status" value="1"/>
</dbReference>
<dbReference type="InterPro" id="IPR009057">
    <property type="entry name" value="Homeodomain-like_sf"/>
</dbReference>
<comment type="caution">
    <text evidence="4">The sequence shown here is derived from an EMBL/GenBank/DDBJ whole genome shotgun (WGS) entry which is preliminary data.</text>
</comment>
<dbReference type="SUPFAM" id="SSF46689">
    <property type="entry name" value="Homeodomain-like"/>
    <property type="match status" value="1"/>
</dbReference>
<evidence type="ECO:0000256" key="2">
    <source>
        <dbReference type="PROSITE-ProRule" id="PRU00335"/>
    </source>
</evidence>
<dbReference type="GO" id="GO:0003700">
    <property type="term" value="F:DNA-binding transcription factor activity"/>
    <property type="evidence" value="ECO:0007669"/>
    <property type="project" value="TreeGrafter"/>
</dbReference>
<sequence>MKLITSSKKNPEMTRQKILDYTIQLTAEKGVSGVSIQAVADMVGVSKGGVFHHFPTKQNLLEQMIVELLQRLDVFVDHVIAQDPMAHGCFTRAYIQATLPTETNHVPFGSAISMAILTEPELNNMWMRWYQSRLRQHQQTDGDLELKILRYAADGVWLTAFADIEDANEIAAMKQQLMQRSYLELR</sequence>
<reference evidence="4" key="1">
    <citation type="submission" date="2023-08" db="EMBL/GenBank/DDBJ databases">
        <title>Emergence of clinically-relevant ST2 carbapenem-resistant Acinetobacter baumannii strains in hospital sewages in Zhejiang, East of China.</title>
        <authorList>
            <person name="Kaichao C."/>
            <person name="Zhang R."/>
        </authorList>
    </citation>
    <scope>NUCLEOTIDE SEQUENCE</scope>
    <source>
        <strain evidence="4">M-RB-37</strain>
    </source>
</reference>
<dbReference type="PRINTS" id="PR00455">
    <property type="entry name" value="HTHTETR"/>
</dbReference>
<dbReference type="EMBL" id="JAVIDL010000019">
    <property type="protein sequence ID" value="MDQ8936175.1"/>
    <property type="molecule type" value="Genomic_DNA"/>
</dbReference>
<gene>
    <name evidence="4" type="ORF">RFH47_10600</name>
</gene>
<proteinExistence type="predicted"/>
<dbReference type="Pfam" id="PF00440">
    <property type="entry name" value="TetR_N"/>
    <property type="match status" value="1"/>
</dbReference>
<feature type="DNA-binding region" description="H-T-H motif" evidence="2">
    <location>
        <begin position="35"/>
        <end position="54"/>
    </location>
</feature>
<dbReference type="PROSITE" id="PS01081">
    <property type="entry name" value="HTH_TETR_1"/>
    <property type="match status" value="1"/>
</dbReference>
<dbReference type="Gene3D" id="1.10.357.10">
    <property type="entry name" value="Tetracycline Repressor, domain 2"/>
    <property type="match status" value="1"/>
</dbReference>
<dbReference type="InterPro" id="IPR023772">
    <property type="entry name" value="DNA-bd_HTH_TetR-type_CS"/>
</dbReference>
<dbReference type="RefSeq" id="WP_308981612.1">
    <property type="nucleotide sequence ID" value="NZ_JAVIDL010000019.1"/>
</dbReference>
<keyword evidence="1 2" id="KW-0238">DNA-binding</keyword>
<organism evidence="4 5">
    <name type="scientific">Acinetobacter rudis</name>
    <dbReference type="NCBI Taxonomy" id="632955"/>
    <lineage>
        <taxon>Bacteria</taxon>
        <taxon>Pseudomonadati</taxon>
        <taxon>Pseudomonadota</taxon>
        <taxon>Gammaproteobacteria</taxon>
        <taxon>Moraxellales</taxon>
        <taxon>Moraxellaceae</taxon>
        <taxon>Acinetobacter</taxon>
    </lineage>
</organism>
<dbReference type="PROSITE" id="PS50977">
    <property type="entry name" value="HTH_TETR_2"/>
    <property type="match status" value="1"/>
</dbReference>
<dbReference type="Proteomes" id="UP001243844">
    <property type="component" value="Unassembled WGS sequence"/>
</dbReference>
<evidence type="ECO:0000313" key="5">
    <source>
        <dbReference type="Proteomes" id="UP001243844"/>
    </source>
</evidence>
<dbReference type="AlphaFoldDB" id="A0AAW8JC66"/>
<evidence type="ECO:0000259" key="3">
    <source>
        <dbReference type="PROSITE" id="PS50977"/>
    </source>
</evidence>
<dbReference type="PANTHER" id="PTHR30055">
    <property type="entry name" value="HTH-TYPE TRANSCRIPTIONAL REGULATOR RUTR"/>
    <property type="match status" value="1"/>
</dbReference>
<name>A0AAW8JC66_9GAMM</name>
<protein>
    <submittedName>
        <fullName evidence="4">TetR/AcrR family transcriptional regulator</fullName>
    </submittedName>
</protein>
<dbReference type="InterPro" id="IPR001647">
    <property type="entry name" value="HTH_TetR"/>
</dbReference>
<accession>A0AAW8JC66</accession>
<dbReference type="Pfam" id="PF17937">
    <property type="entry name" value="TetR_C_28"/>
    <property type="match status" value="1"/>
</dbReference>
<evidence type="ECO:0000313" key="4">
    <source>
        <dbReference type="EMBL" id="MDQ8936175.1"/>
    </source>
</evidence>
<evidence type="ECO:0000256" key="1">
    <source>
        <dbReference type="ARBA" id="ARBA00023125"/>
    </source>
</evidence>
<dbReference type="InterPro" id="IPR041479">
    <property type="entry name" value="TetR_CgmR_C"/>
</dbReference>
<feature type="domain" description="HTH tetR-type" evidence="3">
    <location>
        <begin position="12"/>
        <end position="72"/>
    </location>
</feature>
<dbReference type="InterPro" id="IPR050109">
    <property type="entry name" value="HTH-type_TetR-like_transc_reg"/>
</dbReference>